<feature type="region of interest" description="Disordered" evidence="1">
    <location>
        <begin position="121"/>
        <end position="145"/>
    </location>
</feature>
<dbReference type="RefSeq" id="WP_146646854.1">
    <property type="nucleotide sequence ID" value="NZ_CP012333.1"/>
</dbReference>
<organism evidence="2 3">
    <name type="scientific">Labilithrix luteola</name>
    <dbReference type="NCBI Taxonomy" id="1391654"/>
    <lineage>
        <taxon>Bacteria</taxon>
        <taxon>Pseudomonadati</taxon>
        <taxon>Myxococcota</taxon>
        <taxon>Polyangia</taxon>
        <taxon>Polyangiales</taxon>
        <taxon>Labilitrichaceae</taxon>
        <taxon>Labilithrix</taxon>
    </lineage>
</organism>
<dbReference type="OrthoDB" id="5520407at2"/>
<proteinExistence type="predicted"/>
<dbReference type="KEGG" id="llu:AKJ09_02066"/>
<feature type="compositionally biased region" description="Polar residues" evidence="1">
    <location>
        <begin position="122"/>
        <end position="131"/>
    </location>
</feature>
<dbReference type="AlphaFoldDB" id="A0A0K1PPG1"/>
<gene>
    <name evidence="2" type="ORF">AKJ09_02066</name>
</gene>
<evidence type="ECO:0000313" key="2">
    <source>
        <dbReference type="EMBL" id="AKU95402.1"/>
    </source>
</evidence>
<dbReference type="Proteomes" id="UP000064967">
    <property type="component" value="Chromosome"/>
</dbReference>
<sequence length="145" mass="15503">MSDDAGSKTDSSGLAKAPAKEPAAPSKDVVLLGPPTSDGNGVHVLRARNERLEAGELRALREGQPITGEVVSLEPRQDEPRICDVRDSWSAPKGTVVEAHKGPAQVATSAYRAGWDEIFGQGQKSAETKSMSTREDLPKRSRDLN</sequence>
<dbReference type="EMBL" id="CP012333">
    <property type="protein sequence ID" value="AKU95402.1"/>
    <property type="molecule type" value="Genomic_DNA"/>
</dbReference>
<feature type="region of interest" description="Disordered" evidence="1">
    <location>
        <begin position="1"/>
        <end position="42"/>
    </location>
</feature>
<feature type="compositionally biased region" description="Low complexity" evidence="1">
    <location>
        <begin position="15"/>
        <end position="27"/>
    </location>
</feature>
<evidence type="ECO:0000313" key="3">
    <source>
        <dbReference type="Proteomes" id="UP000064967"/>
    </source>
</evidence>
<feature type="compositionally biased region" description="Basic and acidic residues" evidence="1">
    <location>
        <begin position="132"/>
        <end position="145"/>
    </location>
</feature>
<accession>A0A0K1PPG1</accession>
<dbReference type="STRING" id="1391654.AKJ09_02066"/>
<protein>
    <submittedName>
        <fullName evidence="2">Uncharacterized protein</fullName>
    </submittedName>
</protein>
<name>A0A0K1PPG1_9BACT</name>
<evidence type="ECO:0000256" key="1">
    <source>
        <dbReference type="SAM" id="MobiDB-lite"/>
    </source>
</evidence>
<keyword evidence="3" id="KW-1185">Reference proteome</keyword>
<reference evidence="2 3" key="1">
    <citation type="submission" date="2015-08" db="EMBL/GenBank/DDBJ databases">
        <authorList>
            <person name="Babu N.S."/>
            <person name="Beckwith C.J."/>
            <person name="Beseler K.G."/>
            <person name="Brison A."/>
            <person name="Carone J.V."/>
            <person name="Caskin T.P."/>
            <person name="Diamond M."/>
            <person name="Durham M.E."/>
            <person name="Foxe J.M."/>
            <person name="Go M."/>
            <person name="Henderson B.A."/>
            <person name="Jones I.B."/>
            <person name="McGettigan J.A."/>
            <person name="Micheletti S.J."/>
            <person name="Nasrallah M.E."/>
            <person name="Ortiz D."/>
            <person name="Piller C.R."/>
            <person name="Privatt S.R."/>
            <person name="Schneider S.L."/>
            <person name="Sharp S."/>
            <person name="Smith T.C."/>
            <person name="Stanton J.D."/>
            <person name="Ullery H.E."/>
            <person name="Wilson R.J."/>
            <person name="Serrano M.G."/>
            <person name="Buck G."/>
            <person name="Lee V."/>
            <person name="Wang Y."/>
            <person name="Carvalho R."/>
            <person name="Voegtly L."/>
            <person name="Shi R."/>
            <person name="Duckworth R."/>
            <person name="Johnson A."/>
            <person name="Loviza R."/>
            <person name="Walstead R."/>
            <person name="Shah Z."/>
            <person name="Kiflezghi M."/>
            <person name="Wade K."/>
            <person name="Ball S.L."/>
            <person name="Bradley K.W."/>
            <person name="Asai D.J."/>
            <person name="Bowman C.A."/>
            <person name="Russell D.A."/>
            <person name="Pope W.H."/>
            <person name="Jacobs-Sera D."/>
            <person name="Hendrix R.W."/>
            <person name="Hatfull G.F."/>
        </authorList>
    </citation>
    <scope>NUCLEOTIDE SEQUENCE [LARGE SCALE GENOMIC DNA]</scope>
    <source>
        <strain evidence="2 3">DSM 27648</strain>
    </source>
</reference>